<dbReference type="PANTHER" id="PTHR12542">
    <property type="entry name" value="EXOCYST COMPLEX PROTEIN EXO70"/>
    <property type="match status" value="1"/>
</dbReference>
<keyword evidence="3" id="KW-0268">Exocytosis</keyword>
<accession>A0A834YRH5</accession>
<dbReference type="Pfam" id="PF20669">
    <property type="entry name" value="Exo70_N"/>
    <property type="match status" value="1"/>
</dbReference>
<dbReference type="PANTHER" id="PTHR12542:SF127">
    <property type="entry name" value="EXOCYST COMPLEX COMPONENT EXO70C1"/>
    <property type="match status" value="1"/>
</dbReference>
<protein>
    <recommendedName>
        <fullName evidence="3">Exocyst subunit Exo70 family protein</fullName>
    </recommendedName>
</protein>
<feature type="compositionally biased region" description="Polar residues" evidence="4">
    <location>
        <begin position="463"/>
        <end position="476"/>
    </location>
</feature>
<feature type="compositionally biased region" description="Basic and acidic residues" evidence="4">
    <location>
        <begin position="36"/>
        <end position="56"/>
    </location>
</feature>
<proteinExistence type="inferred from homology"/>
<feature type="region of interest" description="Disordered" evidence="4">
    <location>
        <begin position="179"/>
        <end position="203"/>
    </location>
</feature>
<keyword evidence="7" id="KW-1185">Reference proteome</keyword>
<dbReference type="InterPro" id="IPR046364">
    <property type="entry name" value="Exo70_C"/>
</dbReference>
<feature type="compositionally biased region" description="Basic and acidic residues" evidence="4">
    <location>
        <begin position="179"/>
        <end position="192"/>
    </location>
</feature>
<dbReference type="GO" id="GO:0006887">
    <property type="term" value="P:exocytosis"/>
    <property type="evidence" value="ECO:0007669"/>
    <property type="project" value="UniProtKB-KW"/>
</dbReference>
<evidence type="ECO:0000256" key="3">
    <source>
        <dbReference type="RuleBase" id="RU365026"/>
    </source>
</evidence>
<dbReference type="EMBL" id="JABCRI010000018">
    <property type="protein sequence ID" value="KAF8390697.1"/>
    <property type="molecule type" value="Genomic_DNA"/>
</dbReference>
<feature type="region of interest" description="Disordered" evidence="4">
    <location>
        <begin position="1"/>
        <end position="64"/>
    </location>
</feature>
<feature type="compositionally biased region" description="Basic and acidic residues" evidence="4">
    <location>
        <begin position="15"/>
        <end position="27"/>
    </location>
</feature>
<organism evidence="6 7">
    <name type="scientific">Tetracentron sinense</name>
    <name type="common">Spur-leaf</name>
    <dbReference type="NCBI Taxonomy" id="13715"/>
    <lineage>
        <taxon>Eukaryota</taxon>
        <taxon>Viridiplantae</taxon>
        <taxon>Streptophyta</taxon>
        <taxon>Embryophyta</taxon>
        <taxon>Tracheophyta</taxon>
        <taxon>Spermatophyta</taxon>
        <taxon>Magnoliopsida</taxon>
        <taxon>Trochodendrales</taxon>
        <taxon>Trochodendraceae</taxon>
        <taxon>Tetracentron</taxon>
    </lineage>
</organism>
<dbReference type="Gene3D" id="1.20.1280.170">
    <property type="entry name" value="Exocyst complex component Exo70"/>
    <property type="match status" value="1"/>
</dbReference>
<keyword evidence="2 3" id="KW-0813">Transport</keyword>
<dbReference type="Pfam" id="PF03081">
    <property type="entry name" value="Exo70_C"/>
    <property type="match status" value="1"/>
</dbReference>
<evidence type="ECO:0000256" key="2">
    <source>
        <dbReference type="ARBA" id="ARBA00022448"/>
    </source>
</evidence>
<dbReference type="OMA" id="VEIATWI"/>
<comment type="function">
    <text evidence="3">Component of the exocyst complex.</text>
</comment>
<evidence type="ECO:0000256" key="1">
    <source>
        <dbReference type="ARBA" id="ARBA00006756"/>
    </source>
</evidence>
<comment type="caution">
    <text evidence="6">The sequence shown here is derived from an EMBL/GenBank/DDBJ whole genome shotgun (WGS) entry which is preliminary data.</text>
</comment>
<gene>
    <name evidence="6" type="ORF">HHK36_025224</name>
</gene>
<dbReference type="GO" id="GO:0005546">
    <property type="term" value="F:phosphatidylinositol-4,5-bisphosphate binding"/>
    <property type="evidence" value="ECO:0007669"/>
    <property type="project" value="InterPro"/>
</dbReference>
<dbReference type="GO" id="GO:0015031">
    <property type="term" value="P:protein transport"/>
    <property type="evidence" value="ECO:0007669"/>
    <property type="project" value="UniProtKB-KW"/>
</dbReference>
<dbReference type="GO" id="GO:0000145">
    <property type="term" value="C:exocyst"/>
    <property type="evidence" value="ECO:0007669"/>
    <property type="project" value="InterPro"/>
</dbReference>
<keyword evidence="3" id="KW-0653">Protein transport</keyword>
<evidence type="ECO:0000256" key="4">
    <source>
        <dbReference type="SAM" id="MobiDB-lite"/>
    </source>
</evidence>
<name>A0A834YRH5_TETSI</name>
<dbReference type="Proteomes" id="UP000655225">
    <property type="component" value="Unassembled WGS sequence"/>
</dbReference>
<dbReference type="InterPro" id="IPR004140">
    <property type="entry name" value="Exo70"/>
</dbReference>
<evidence type="ECO:0000259" key="5">
    <source>
        <dbReference type="Pfam" id="PF03081"/>
    </source>
</evidence>
<dbReference type="AlphaFoldDB" id="A0A834YRH5"/>
<evidence type="ECO:0000313" key="7">
    <source>
        <dbReference type="Proteomes" id="UP000655225"/>
    </source>
</evidence>
<dbReference type="SUPFAM" id="SSF74788">
    <property type="entry name" value="Cullin repeat-like"/>
    <property type="match status" value="1"/>
</dbReference>
<dbReference type="OrthoDB" id="1922221at2759"/>
<sequence>MEKNPPEKSPSFACPDDKKKQDADRSPSPDFIAIDAKSEGDHEAEDREEDREKVDEASSDLDSSLAKVSEEIDRFLSTLFTVEEKSNPPEIPNHVDQFCMLVEAMIAKYDSGEVPSKWCQVSEEDASLIEAVDRISKLTNALGEFPSESNYVSSHNRTSTVLHRAMLLLEEEFRALLEDSRSGDSDPGDLRMKQPSFSSNHEHDRCVLPEPDSARAVNFPAYSPEVVSNLNLIATAMISASYDKECYQVYSIARRNAFEESLNKLGFEKVSIDDVQKMQWDSLEGEIATWIKVFKRCVTINFSGELKLCEAVFSDHPSISDVLFIEITSGVVLQLLNLADAVAMTKRSAEKLFKILDMYETLHDLIQVIDSFFSDECANKLKSETSTARCRLGVAAVSIFCDLENSIKSDTGKTPVPGGAVHPLTRYIMNYLKYTCEYKDTLEQIFQEHQKMEQSDGPDAETETTPCPYNNNQTPKPSPFSVQLVTVMDLLDLNLEVKSKLYKDLSLSYIFLMNNGRYIMQKIKGSAEIHELMGNTWSRKRSSDLRQYHKNYQRETWSKVLGCLRDEGLQVNGKVSKPVLKERFKSFNAMFDEIHKTQSSWVVSDEQLQSELRVSISAVVIPAYRSFLGRFRQYLDSGRQSEKYIKYQPDDIETSVDELFDGNAMSMARRRT</sequence>
<feature type="region of interest" description="Disordered" evidence="4">
    <location>
        <begin position="451"/>
        <end position="476"/>
    </location>
</feature>
<dbReference type="InterPro" id="IPR016159">
    <property type="entry name" value="Cullin_repeat-like_dom_sf"/>
</dbReference>
<dbReference type="FunFam" id="1.20.1280.170:FF:000003">
    <property type="entry name" value="Exocyst subunit Exo70 family protein"/>
    <property type="match status" value="1"/>
</dbReference>
<reference evidence="6 7" key="1">
    <citation type="submission" date="2020-04" db="EMBL/GenBank/DDBJ databases">
        <title>Plant Genome Project.</title>
        <authorList>
            <person name="Zhang R.-G."/>
        </authorList>
    </citation>
    <scope>NUCLEOTIDE SEQUENCE [LARGE SCALE GENOMIC DNA]</scope>
    <source>
        <strain evidence="6">YNK0</strain>
        <tissue evidence="6">Leaf</tissue>
    </source>
</reference>
<feature type="domain" description="Exocyst complex subunit Exo70 C-terminal" evidence="5">
    <location>
        <begin position="289"/>
        <end position="657"/>
    </location>
</feature>
<comment type="similarity">
    <text evidence="1 3">Belongs to the EXO70 family.</text>
</comment>
<evidence type="ECO:0000313" key="6">
    <source>
        <dbReference type="EMBL" id="KAF8390697.1"/>
    </source>
</evidence>